<dbReference type="RefSeq" id="WP_160410807.1">
    <property type="nucleotide sequence ID" value="NZ_WSES01000013.1"/>
</dbReference>
<proteinExistence type="predicted"/>
<sequence>MKNLTSTQFERLKLDAKKQARAAGIPLHKAQDNIANAHGFSNWALLSKFAGPVGSNVIQRYTFIRSVDEMRSAMRNQPDTFERIPGRHARPYVTVPDIWDKFRSPQDVVEFAIDYVTTLLTVPRFQVGRRSNVYWEMRLWLPYVVETAHGTAQLLANREYKPVGMDTTQHVDYGKFTAFHTKMSAEQIEALSHRPTGYGYLYGDSPWSSRKAAEIYLKRLLKLRTALA</sequence>
<name>A0A7X3KAR6_9BURK</name>
<comment type="caution">
    <text evidence="1">The sequence shown here is derived from an EMBL/GenBank/DDBJ whole genome shotgun (WGS) entry which is preliminary data.</text>
</comment>
<gene>
    <name evidence="1" type="ORF">GPY61_30810</name>
</gene>
<evidence type="ECO:0000313" key="1">
    <source>
        <dbReference type="EMBL" id="MVW64324.1"/>
    </source>
</evidence>
<reference evidence="1 2" key="1">
    <citation type="submission" date="2019-12" db="EMBL/GenBank/DDBJ databases">
        <authorList>
            <person name="Li C."/>
            <person name="Zhao J."/>
        </authorList>
    </citation>
    <scope>NUCLEOTIDE SEQUENCE [LARGE SCALE GENOMIC DNA]</scope>
    <source>
        <strain evidence="1 2">NEAU-DD11</strain>
    </source>
</reference>
<protein>
    <submittedName>
        <fullName evidence="1">Uncharacterized protein</fullName>
    </submittedName>
</protein>
<dbReference type="EMBL" id="WSES01000013">
    <property type="protein sequence ID" value="MVW64324.1"/>
    <property type="molecule type" value="Genomic_DNA"/>
</dbReference>
<organism evidence="1 2">
    <name type="scientific">Massilia cellulosiltytica</name>
    <dbReference type="NCBI Taxonomy" id="2683234"/>
    <lineage>
        <taxon>Bacteria</taxon>
        <taxon>Pseudomonadati</taxon>
        <taxon>Pseudomonadota</taxon>
        <taxon>Betaproteobacteria</taxon>
        <taxon>Burkholderiales</taxon>
        <taxon>Oxalobacteraceae</taxon>
        <taxon>Telluria group</taxon>
        <taxon>Massilia</taxon>
    </lineage>
</organism>
<evidence type="ECO:0000313" key="2">
    <source>
        <dbReference type="Proteomes" id="UP000443353"/>
    </source>
</evidence>
<dbReference type="AlphaFoldDB" id="A0A7X3KAR6"/>
<accession>A0A7X3KAR6</accession>
<keyword evidence="2" id="KW-1185">Reference proteome</keyword>
<dbReference type="Proteomes" id="UP000443353">
    <property type="component" value="Unassembled WGS sequence"/>
</dbReference>